<sequence>MLSYAKFSDKLKYNLQVRQLYCIEYEMNSIDEVLLDRQEGEVSEEEEEEEETIQEDRYYYYPDSDDNDLDGDKYKKESGDDYVAVQDYDLTPTLHSPCPGLHLCTCEERANYIQSLITEPRFRISQSISEKIRNRKLSLIRVNTI</sequence>
<gene>
    <name evidence="2" type="ORF">I9W82_000233</name>
</gene>
<dbReference type="Proteomes" id="UP000669133">
    <property type="component" value="Unassembled WGS sequence"/>
</dbReference>
<evidence type="ECO:0000256" key="1">
    <source>
        <dbReference type="SAM" id="MobiDB-lite"/>
    </source>
</evidence>
<feature type="compositionally biased region" description="Acidic residues" evidence="1">
    <location>
        <begin position="41"/>
        <end position="53"/>
    </location>
</feature>
<evidence type="ECO:0000313" key="2">
    <source>
        <dbReference type="EMBL" id="KAG5421143.1"/>
    </source>
</evidence>
<comment type="caution">
    <text evidence="2">The sequence shown here is derived from an EMBL/GenBank/DDBJ whole genome shotgun (WGS) entry which is preliminary data.</text>
</comment>
<dbReference type="EMBL" id="JAEOAQ010000001">
    <property type="protein sequence ID" value="KAG5421143.1"/>
    <property type="molecule type" value="Genomic_DNA"/>
</dbReference>
<dbReference type="AlphaFoldDB" id="A0A8H7ZKC4"/>
<organism evidence="2 3">
    <name type="scientific">Candida metapsilosis</name>
    <dbReference type="NCBI Taxonomy" id="273372"/>
    <lineage>
        <taxon>Eukaryota</taxon>
        <taxon>Fungi</taxon>
        <taxon>Dikarya</taxon>
        <taxon>Ascomycota</taxon>
        <taxon>Saccharomycotina</taxon>
        <taxon>Pichiomycetes</taxon>
        <taxon>Debaryomycetaceae</taxon>
        <taxon>Candida/Lodderomyces clade</taxon>
        <taxon>Candida</taxon>
    </lineage>
</organism>
<protein>
    <submittedName>
        <fullName evidence="2">Uncharacterized protein</fullName>
    </submittedName>
</protein>
<dbReference type="RefSeq" id="XP_067550259.1">
    <property type="nucleotide sequence ID" value="XM_067691173.1"/>
</dbReference>
<reference evidence="2 3" key="1">
    <citation type="submission" date="2020-12" db="EMBL/GenBank/DDBJ databases">
        <title>Effect of drift, selection, and recombination on the evolution of hybrid genomes in Candida yeast pathogens.</title>
        <authorList>
            <person name="Mixao V."/>
            <person name="Ksiezopolska E."/>
            <person name="Saus E."/>
            <person name="Boekhout T."/>
            <person name="Gacser A."/>
            <person name="Gabaldon T."/>
        </authorList>
    </citation>
    <scope>NUCLEOTIDE SEQUENCE [LARGE SCALE GENOMIC DNA]</scope>
    <source>
        <strain evidence="2 3">BP57</strain>
    </source>
</reference>
<accession>A0A8H7ZKC4</accession>
<name>A0A8H7ZKC4_9ASCO</name>
<dbReference type="GeneID" id="93648862"/>
<feature type="region of interest" description="Disordered" evidence="1">
    <location>
        <begin position="36"/>
        <end position="76"/>
    </location>
</feature>
<proteinExistence type="predicted"/>
<evidence type="ECO:0000313" key="3">
    <source>
        <dbReference type="Proteomes" id="UP000669133"/>
    </source>
</evidence>
<keyword evidence="3" id="KW-1185">Reference proteome</keyword>
<dbReference type="OrthoDB" id="4025967at2759"/>